<dbReference type="HAMAP" id="MF_00182">
    <property type="entry name" value="Formyl_trans"/>
    <property type="match status" value="1"/>
</dbReference>
<dbReference type="CDD" id="cd08646">
    <property type="entry name" value="FMT_core_Met-tRNA-FMT_N"/>
    <property type="match status" value="1"/>
</dbReference>
<dbReference type="PANTHER" id="PTHR11138:SF5">
    <property type="entry name" value="METHIONYL-TRNA FORMYLTRANSFERASE, MITOCHONDRIAL"/>
    <property type="match status" value="1"/>
</dbReference>
<feature type="binding site" evidence="8">
    <location>
        <begin position="111"/>
        <end position="114"/>
    </location>
    <ligand>
        <name>(6S)-5,6,7,8-tetrahydrofolate</name>
        <dbReference type="ChEBI" id="CHEBI:57453"/>
    </ligand>
</feature>
<dbReference type="InterPro" id="IPR005793">
    <property type="entry name" value="Formyl_trans_C"/>
</dbReference>
<dbReference type="InterPro" id="IPR044135">
    <property type="entry name" value="Met-tRNA-FMT_C"/>
</dbReference>
<keyword evidence="12" id="KW-1185">Reference proteome</keyword>
<accession>A0A7L5AHF6</accession>
<dbReference type="EMBL" id="CP017146">
    <property type="protein sequence ID" value="QHO70003.1"/>
    <property type="molecule type" value="Genomic_DNA"/>
</dbReference>
<dbReference type="InterPro" id="IPR002376">
    <property type="entry name" value="Formyl_transf_N"/>
</dbReference>
<comment type="similarity">
    <text evidence="2 8">Belongs to the Fmt family.</text>
</comment>
<dbReference type="GO" id="GO:0005829">
    <property type="term" value="C:cytosol"/>
    <property type="evidence" value="ECO:0007669"/>
    <property type="project" value="TreeGrafter"/>
</dbReference>
<evidence type="ECO:0000259" key="10">
    <source>
        <dbReference type="Pfam" id="PF02911"/>
    </source>
</evidence>
<evidence type="ECO:0000313" key="12">
    <source>
        <dbReference type="Proteomes" id="UP000464507"/>
    </source>
</evidence>
<name>A0A7L5AHF6_9MICO</name>
<dbReference type="InterPro" id="IPR011034">
    <property type="entry name" value="Formyl_transferase-like_C_sf"/>
</dbReference>
<keyword evidence="6 8" id="KW-0648">Protein biosynthesis</keyword>
<evidence type="ECO:0000256" key="6">
    <source>
        <dbReference type="ARBA" id="ARBA00022917"/>
    </source>
</evidence>
<dbReference type="EC" id="2.1.2.9" evidence="3 8"/>
<dbReference type="GO" id="GO:0004479">
    <property type="term" value="F:methionyl-tRNA formyltransferase activity"/>
    <property type="evidence" value="ECO:0007669"/>
    <property type="project" value="UniProtKB-UniRule"/>
</dbReference>
<dbReference type="SUPFAM" id="SSF53328">
    <property type="entry name" value="Formyltransferase"/>
    <property type="match status" value="1"/>
</dbReference>
<evidence type="ECO:0000256" key="3">
    <source>
        <dbReference type="ARBA" id="ARBA00012261"/>
    </source>
</evidence>
<evidence type="ECO:0000256" key="1">
    <source>
        <dbReference type="ARBA" id="ARBA00002606"/>
    </source>
</evidence>
<evidence type="ECO:0000256" key="7">
    <source>
        <dbReference type="ARBA" id="ARBA00048558"/>
    </source>
</evidence>
<comment type="function">
    <text evidence="1 8">Attaches a formyl group to the free amino group of methionyl-tRNA(fMet). The formyl group appears to play a dual role in the initiator identity of N-formylmethionyl-tRNA by promoting its recognition by IF2 and preventing the misappropriation of this tRNA by the elongation apparatus.</text>
</comment>
<dbReference type="PANTHER" id="PTHR11138">
    <property type="entry name" value="METHIONYL-TRNA FORMYLTRANSFERASE"/>
    <property type="match status" value="1"/>
</dbReference>
<dbReference type="Pfam" id="PF00551">
    <property type="entry name" value="Formyl_trans_N"/>
    <property type="match status" value="1"/>
</dbReference>
<evidence type="ECO:0000256" key="4">
    <source>
        <dbReference type="ARBA" id="ARBA00016014"/>
    </source>
</evidence>
<feature type="domain" description="Formyl transferase C-terminal" evidence="10">
    <location>
        <begin position="205"/>
        <end position="300"/>
    </location>
</feature>
<keyword evidence="5 8" id="KW-0808">Transferase</keyword>
<dbReference type="Pfam" id="PF02911">
    <property type="entry name" value="Formyl_trans_C"/>
    <property type="match status" value="1"/>
</dbReference>
<dbReference type="Gene3D" id="3.10.25.10">
    <property type="entry name" value="Formyl transferase, C-terminal domain"/>
    <property type="match status" value="1"/>
</dbReference>
<dbReference type="InterPro" id="IPR041711">
    <property type="entry name" value="Met-tRNA-FMT_N"/>
</dbReference>
<gene>
    <name evidence="8" type="primary">fmt</name>
    <name evidence="11" type="ORF">BHD05_10475</name>
</gene>
<dbReference type="InterPro" id="IPR036477">
    <property type="entry name" value="Formyl_transf_N_sf"/>
</dbReference>
<dbReference type="Proteomes" id="UP000464507">
    <property type="component" value="Chromosome"/>
</dbReference>
<dbReference type="CDD" id="cd08704">
    <property type="entry name" value="Met_tRNA_FMT_C"/>
    <property type="match status" value="1"/>
</dbReference>
<evidence type="ECO:0000313" key="11">
    <source>
        <dbReference type="EMBL" id="QHO70003.1"/>
    </source>
</evidence>
<dbReference type="AlphaFoldDB" id="A0A7L5AHF6"/>
<reference evidence="11 12" key="1">
    <citation type="submission" date="2016-09" db="EMBL/GenBank/DDBJ databases">
        <title>Complete genome sequence of microbes from the polar regions.</title>
        <authorList>
            <person name="Liao L."/>
            <person name="Chen B."/>
        </authorList>
    </citation>
    <scope>NUCLEOTIDE SEQUENCE [LARGE SCALE GENOMIC DNA]</scope>
    <source>
        <strain evidence="11 12">ZS314</strain>
    </source>
</reference>
<evidence type="ECO:0000256" key="2">
    <source>
        <dbReference type="ARBA" id="ARBA00010699"/>
    </source>
</evidence>
<dbReference type="Gene3D" id="3.40.50.170">
    <property type="entry name" value="Formyl transferase, N-terminal domain"/>
    <property type="match status" value="1"/>
</dbReference>
<dbReference type="InterPro" id="IPR037022">
    <property type="entry name" value="Formyl_trans_C_sf"/>
</dbReference>
<evidence type="ECO:0000256" key="8">
    <source>
        <dbReference type="HAMAP-Rule" id="MF_00182"/>
    </source>
</evidence>
<organism evidence="11 12">
    <name type="scientific">Marisediminicola antarctica</name>
    <dbReference type="NCBI Taxonomy" id="674079"/>
    <lineage>
        <taxon>Bacteria</taxon>
        <taxon>Bacillati</taxon>
        <taxon>Actinomycetota</taxon>
        <taxon>Actinomycetes</taxon>
        <taxon>Micrococcales</taxon>
        <taxon>Microbacteriaceae</taxon>
        <taxon>Marisediminicola</taxon>
    </lineage>
</organism>
<proteinExistence type="inferred from homology"/>
<dbReference type="InterPro" id="IPR005794">
    <property type="entry name" value="Fmt"/>
</dbReference>
<dbReference type="NCBIfam" id="TIGR00460">
    <property type="entry name" value="fmt"/>
    <property type="match status" value="1"/>
</dbReference>
<dbReference type="RefSeq" id="WP_161886380.1">
    <property type="nucleotide sequence ID" value="NZ_CP017146.1"/>
</dbReference>
<protein>
    <recommendedName>
        <fullName evidence="4 8">Methionyl-tRNA formyltransferase</fullName>
        <ecNumber evidence="3 8">2.1.2.9</ecNumber>
    </recommendedName>
</protein>
<sequence>MTHLRIVFAGSPGAAVPSLRAIAATDHDVAAVLTRLDSPKGRTRVPTPTEVGAAAAELGLPTIKSNRPGDEVTEQITALTADLGVIVAYGAILREPLLSAPRLGWINLHFSLLPRWRGAAPVQRAIIAGDQLTGASVFQLVPELDAGEIYGQFTQPIGGNETAGHLLDSLAGGGAELLARVIDAIADGSARGEPQSGDVTLAPKLTLVDGRIDWTSHASTVHDLIRGVTPEPGAFTTLDGARLKVLDAAIARDAARVPSGQLRLDGRRLLAGTASDPIELVSVQPAGKNAMAAADWWRGRPDDAGMIVE</sequence>
<dbReference type="KEGG" id="mant:BHD05_10475"/>
<evidence type="ECO:0000259" key="9">
    <source>
        <dbReference type="Pfam" id="PF00551"/>
    </source>
</evidence>
<evidence type="ECO:0000256" key="5">
    <source>
        <dbReference type="ARBA" id="ARBA00022679"/>
    </source>
</evidence>
<comment type="catalytic activity">
    <reaction evidence="7 8">
        <text>L-methionyl-tRNA(fMet) + (6R)-10-formyltetrahydrofolate = N-formyl-L-methionyl-tRNA(fMet) + (6S)-5,6,7,8-tetrahydrofolate + H(+)</text>
        <dbReference type="Rhea" id="RHEA:24380"/>
        <dbReference type="Rhea" id="RHEA-COMP:9952"/>
        <dbReference type="Rhea" id="RHEA-COMP:9953"/>
        <dbReference type="ChEBI" id="CHEBI:15378"/>
        <dbReference type="ChEBI" id="CHEBI:57453"/>
        <dbReference type="ChEBI" id="CHEBI:78530"/>
        <dbReference type="ChEBI" id="CHEBI:78844"/>
        <dbReference type="ChEBI" id="CHEBI:195366"/>
        <dbReference type="EC" id="2.1.2.9"/>
    </reaction>
</comment>
<dbReference type="SUPFAM" id="SSF50486">
    <property type="entry name" value="FMT C-terminal domain-like"/>
    <property type="match status" value="1"/>
</dbReference>
<feature type="domain" description="Formyl transferase N-terminal" evidence="9">
    <location>
        <begin position="6"/>
        <end position="182"/>
    </location>
</feature>
<dbReference type="OrthoDB" id="9802815at2"/>